<dbReference type="InterPro" id="IPR040079">
    <property type="entry name" value="Glutathione_S-Trfase"/>
</dbReference>
<evidence type="ECO:0000259" key="5">
    <source>
        <dbReference type="PROSITE" id="PS50404"/>
    </source>
</evidence>
<evidence type="ECO:0000259" key="6">
    <source>
        <dbReference type="PROSITE" id="PS50405"/>
    </source>
</evidence>
<name>A0A9E8M4H8_PINYU</name>
<dbReference type="PROSITE" id="PS50405">
    <property type="entry name" value="GST_CTER"/>
    <property type="match status" value="1"/>
</dbReference>
<dbReference type="InterPro" id="IPR036282">
    <property type="entry name" value="Glutathione-S-Trfase_C_sf"/>
</dbReference>
<dbReference type="InterPro" id="IPR034347">
    <property type="entry name" value="GST_Phi_C"/>
</dbReference>
<dbReference type="PANTHER" id="PTHR43900:SF3">
    <property type="entry name" value="GLUTATHIONE S-TRANSFERASE RHO"/>
    <property type="match status" value="1"/>
</dbReference>
<dbReference type="FunFam" id="3.40.30.10:FF:000016">
    <property type="entry name" value="Glutathione S-transferase F2"/>
    <property type="match status" value="1"/>
</dbReference>
<dbReference type="AlphaFoldDB" id="A0A9E8M4H8"/>
<dbReference type="SUPFAM" id="SSF52833">
    <property type="entry name" value="Thioredoxin-like"/>
    <property type="match status" value="1"/>
</dbReference>
<evidence type="ECO:0000313" key="7">
    <source>
        <dbReference type="EMBL" id="WAA68423.1"/>
    </source>
</evidence>
<keyword evidence="3 7" id="KW-0808">Transferase</keyword>
<dbReference type="SUPFAM" id="SSF47616">
    <property type="entry name" value="GST C-terminal domain-like"/>
    <property type="match status" value="1"/>
</dbReference>
<dbReference type="SFLD" id="SFLDG01154">
    <property type="entry name" value="Main.5:_Phi-like"/>
    <property type="match status" value="1"/>
</dbReference>
<dbReference type="InterPro" id="IPR036249">
    <property type="entry name" value="Thioredoxin-like_sf"/>
</dbReference>
<dbReference type="EC" id="2.5.1.18" evidence="2"/>
<evidence type="ECO:0000256" key="4">
    <source>
        <dbReference type="ARBA" id="ARBA00047960"/>
    </source>
</evidence>
<dbReference type="SFLD" id="SFLDS00019">
    <property type="entry name" value="Glutathione_Transferase_(cytos"/>
    <property type="match status" value="1"/>
</dbReference>
<dbReference type="GO" id="GO:0043295">
    <property type="term" value="F:glutathione binding"/>
    <property type="evidence" value="ECO:0007669"/>
    <property type="project" value="TreeGrafter"/>
</dbReference>
<dbReference type="GO" id="GO:0004364">
    <property type="term" value="F:glutathione transferase activity"/>
    <property type="evidence" value="ECO:0007669"/>
    <property type="project" value="UniProtKB-EC"/>
</dbReference>
<dbReference type="Gene3D" id="3.40.30.10">
    <property type="entry name" value="Glutaredoxin"/>
    <property type="match status" value="1"/>
</dbReference>
<dbReference type="Pfam" id="PF00043">
    <property type="entry name" value="GST_C"/>
    <property type="match status" value="1"/>
</dbReference>
<comment type="similarity">
    <text evidence="1">Belongs to the GST superfamily. Phi family.</text>
</comment>
<dbReference type="Pfam" id="PF02798">
    <property type="entry name" value="GST_N"/>
    <property type="match status" value="1"/>
</dbReference>
<dbReference type="EMBL" id="ON304389">
    <property type="protein sequence ID" value="WAA68423.1"/>
    <property type="molecule type" value="mRNA"/>
</dbReference>
<dbReference type="SFLD" id="SFLDG00358">
    <property type="entry name" value="Main_(cytGST)"/>
    <property type="match status" value="1"/>
</dbReference>
<feature type="domain" description="GST N-terminal" evidence="5">
    <location>
        <begin position="2"/>
        <end position="83"/>
    </location>
</feature>
<dbReference type="CDD" id="cd03053">
    <property type="entry name" value="GST_N_Phi"/>
    <property type="match status" value="1"/>
</dbReference>
<sequence>MAKIKVHGLPFSSCTARVLACLNEKQVEYELIPVNARAGDHKKPQYLSLNPFGLFPALEDGCLTLFESRAIIKYLAKKYEGQGCPNLLGSTVEEEAVVEQWCEVESHHFNPPCYALVSQIIINPLKGGTTDEAVVESNAEKLSRVLDVYEDRLSKSKYLAGDWFSLADLQHMPFLHYLVNDVGKATLISSRKHVNAWWEDISSRPAWKKIAVHMKFPSK</sequence>
<comment type="catalytic activity">
    <reaction evidence="4">
        <text>RX + glutathione = an S-substituted glutathione + a halide anion + H(+)</text>
        <dbReference type="Rhea" id="RHEA:16437"/>
        <dbReference type="ChEBI" id="CHEBI:15378"/>
        <dbReference type="ChEBI" id="CHEBI:16042"/>
        <dbReference type="ChEBI" id="CHEBI:17792"/>
        <dbReference type="ChEBI" id="CHEBI:57925"/>
        <dbReference type="ChEBI" id="CHEBI:90779"/>
        <dbReference type="EC" id="2.5.1.18"/>
    </reaction>
</comment>
<gene>
    <name evidence="7" type="primary">GSTF7</name>
</gene>
<proteinExistence type="evidence at transcript level"/>
<evidence type="ECO:0000256" key="2">
    <source>
        <dbReference type="ARBA" id="ARBA00012452"/>
    </source>
</evidence>
<feature type="domain" description="GST C-terminal" evidence="6">
    <location>
        <begin position="91"/>
        <end position="219"/>
    </location>
</feature>
<reference evidence="7" key="1">
    <citation type="submission" date="2022-04" db="EMBL/GenBank/DDBJ databases">
        <title>Functional significance of asymmetrical retention of parental alleles in a hybrid pine species complex.</title>
        <authorList>
            <person name="Qu C."/>
        </authorList>
    </citation>
    <scope>NUCLEOTIDE SEQUENCE</scope>
</reference>
<dbReference type="CDD" id="cd03187">
    <property type="entry name" value="GST_C_Phi"/>
    <property type="match status" value="1"/>
</dbReference>
<accession>A0A9E8M4H8</accession>
<dbReference type="GO" id="GO:0009636">
    <property type="term" value="P:response to toxic substance"/>
    <property type="evidence" value="ECO:0007669"/>
    <property type="project" value="UniProtKB-ARBA"/>
</dbReference>
<dbReference type="InterPro" id="IPR004046">
    <property type="entry name" value="GST_C"/>
</dbReference>
<dbReference type="PANTHER" id="PTHR43900">
    <property type="entry name" value="GLUTATHIONE S-TRANSFERASE RHO"/>
    <property type="match status" value="1"/>
</dbReference>
<dbReference type="Gene3D" id="1.20.1050.10">
    <property type="match status" value="1"/>
</dbReference>
<protein>
    <recommendedName>
        <fullName evidence="2">glutathione transferase</fullName>
        <ecNumber evidence="2">2.5.1.18</ecNumber>
    </recommendedName>
</protein>
<dbReference type="FunFam" id="1.20.1050.10:FF:000004">
    <property type="entry name" value="Glutathione S-transferase F2"/>
    <property type="match status" value="1"/>
</dbReference>
<dbReference type="InterPro" id="IPR010987">
    <property type="entry name" value="Glutathione-S-Trfase_C-like"/>
</dbReference>
<dbReference type="PROSITE" id="PS50404">
    <property type="entry name" value="GST_NTER"/>
    <property type="match status" value="1"/>
</dbReference>
<dbReference type="InterPro" id="IPR004045">
    <property type="entry name" value="Glutathione_S-Trfase_N"/>
</dbReference>
<dbReference type="GO" id="GO:0006749">
    <property type="term" value="P:glutathione metabolic process"/>
    <property type="evidence" value="ECO:0007669"/>
    <property type="project" value="TreeGrafter"/>
</dbReference>
<dbReference type="GO" id="GO:0005737">
    <property type="term" value="C:cytoplasm"/>
    <property type="evidence" value="ECO:0007669"/>
    <property type="project" value="TreeGrafter"/>
</dbReference>
<organism evidence="7">
    <name type="scientific">Pinus yunnanensis</name>
    <name type="common">Yunnan pine</name>
    <dbReference type="NCBI Taxonomy" id="88732"/>
    <lineage>
        <taxon>Eukaryota</taxon>
        <taxon>Viridiplantae</taxon>
        <taxon>Streptophyta</taxon>
        <taxon>Embryophyta</taxon>
        <taxon>Tracheophyta</taxon>
        <taxon>Spermatophyta</taxon>
        <taxon>Pinopsida</taxon>
        <taxon>Pinidae</taxon>
        <taxon>Conifers I</taxon>
        <taxon>Pinales</taxon>
        <taxon>Pinaceae</taxon>
        <taxon>Pinus</taxon>
        <taxon>Pinus subgen. Pinus</taxon>
    </lineage>
</organism>
<evidence type="ECO:0000256" key="1">
    <source>
        <dbReference type="ARBA" id="ARBA00010128"/>
    </source>
</evidence>
<evidence type="ECO:0000256" key="3">
    <source>
        <dbReference type="ARBA" id="ARBA00022679"/>
    </source>
</evidence>